<keyword evidence="1" id="KW-0805">Transcription regulation</keyword>
<keyword evidence="6" id="KW-1185">Reference proteome</keyword>
<gene>
    <name evidence="5" type="ORF">BS640_16060</name>
</gene>
<evidence type="ECO:0000256" key="1">
    <source>
        <dbReference type="ARBA" id="ARBA00023015"/>
    </source>
</evidence>
<dbReference type="RefSeq" id="WP_084912919.1">
    <property type="nucleotide sequence ID" value="NZ_CAUQAZ010000264.1"/>
</dbReference>
<dbReference type="Pfam" id="PF13377">
    <property type="entry name" value="Peripla_BP_3"/>
    <property type="match status" value="1"/>
</dbReference>
<dbReference type="InterPro" id="IPR046335">
    <property type="entry name" value="LacI/GalR-like_sensor"/>
</dbReference>
<evidence type="ECO:0000313" key="5">
    <source>
        <dbReference type="EMBL" id="ORJ24503.1"/>
    </source>
</evidence>
<dbReference type="Proteomes" id="UP000192536">
    <property type="component" value="Unassembled WGS sequence"/>
</dbReference>
<name>A0A1X0WCR8_9GAMM</name>
<keyword evidence="2" id="KW-0238">DNA-binding</keyword>
<dbReference type="CDD" id="cd01575">
    <property type="entry name" value="PBP1_GntR"/>
    <property type="match status" value="1"/>
</dbReference>
<dbReference type="STRING" id="1646377.BS640_16060"/>
<dbReference type="GO" id="GO:0000976">
    <property type="term" value="F:transcription cis-regulatory region binding"/>
    <property type="evidence" value="ECO:0007669"/>
    <property type="project" value="TreeGrafter"/>
</dbReference>
<dbReference type="InterPro" id="IPR028082">
    <property type="entry name" value="Peripla_BP_I"/>
</dbReference>
<dbReference type="GO" id="GO:0003700">
    <property type="term" value="F:DNA-binding transcription factor activity"/>
    <property type="evidence" value="ECO:0007669"/>
    <property type="project" value="TreeGrafter"/>
</dbReference>
<evidence type="ECO:0000313" key="6">
    <source>
        <dbReference type="Proteomes" id="UP000192536"/>
    </source>
</evidence>
<organism evidence="5 6">
    <name type="scientific">Rouxiella badensis</name>
    <dbReference type="NCBI Taxonomy" id="1646377"/>
    <lineage>
        <taxon>Bacteria</taxon>
        <taxon>Pseudomonadati</taxon>
        <taxon>Pseudomonadota</taxon>
        <taxon>Gammaproteobacteria</taxon>
        <taxon>Enterobacterales</taxon>
        <taxon>Yersiniaceae</taxon>
        <taxon>Rouxiella</taxon>
    </lineage>
</organism>
<dbReference type="Gene3D" id="1.10.260.40">
    <property type="entry name" value="lambda repressor-like DNA-binding domains"/>
    <property type="match status" value="1"/>
</dbReference>
<keyword evidence="3" id="KW-0804">Transcription</keyword>
<dbReference type="AlphaFoldDB" id="A0A1X0WCR8"/>
<evidence type="ECO:0000259" key="4">
    <source>
        <dbReference type="PROSITE" id="PS50932"/>
    </source>
</evidence>
<dbReference type="InterPro" id="IPR010982">
    <property type="entry name" value="Lambda_DNA-bd_dom_sf"/>
</dbReference>
<comment type="caution">
    <text evidence="5">The sequence shown here is derived from an EMBL/GenBank/DDBJ whole genome shotgun (WGS) entry which is preliminary data.</text>
</comment>
<evidence type="ECO:0000256" key="3">
    <source>
        <dbReference type="ARBA" id="ARBA00023163"/>
    </source>
</evidence>
<feature type="domain" description="HTH lacI-type" evidence="4">
    <location>
        <begin position="12"/>
        <end position="66"/>
    </location>
</feature>
<dbReference type="InterPro" id="IPR000843">
    <property type="entry name" value="HTH_LacI"/>
</dbReference>
<dbReference type="PROSITE" id="PS00356">
    <property type="entry name" value="HTH_LACI_1"/>
    <property type="match status" value="1"/>
</dbReference>
<dbReference type="SUPFAM" id="SSF53822">
    <property type="entry name" value="Periplasmic binding protein-like I"/>
    <property type="match status" value="1"/>
</dbReference>
<dbReference type="Pfam" id="PF00356">
    <property type="entry name" value="LacI"/>
    <property type="match status" value="1"/>
</dbReference>
<dbReference type="PROSITE" id="PS50932">
    <property type="entry name" value="HTH_LACI_2"/>
    <property type="match status" value="1"/>
</dbReference>
<sequence>MEPRKRRSTGRATLADVAKRASVGTMTVSRALRQPDRVSDKLREKIFSAVAELGYIPNYSASALASASSNVVAVVTSSLTEYGHAEMIAGVQEVLIPAGYQLMLAESQNQEEREQKLLETFMSYNLAAVILFDARHTDSTYELLSHAQLPVAELGATVDNPLDINIGIDNASAVYRLTEHLISLGYSKIGLMCAAQKQWVSQQRLRGWHRAMLDNNLSTTRVISTHAPSNFSTGANLLPELVLNWPDMDALICSSDELACGAIFECQRRKIRVPKDLAIVGFGDSDVGKVCQPPLTTVAVPHREIGVQAGIALLERLQGEEASAQKPIVSALCKRESC</sequence>
<evidence type="ECO:0000256" key="2">
    <source>
        <dbReference type="ARBA" id="ARBA00023125"/>
    </source>
</evidence>
<protein>
    <submittedName>
        <fullName evidence="5">LacI family transcriptional regulator</fullName>
    </submittedName>
</protein>
<dbReference type="SMART" id="SM00354">
    <property type="entry name" value="HTH_LACI"/>
    <property type="match status" value="1"/>
</dbReference>
<dbReference type="Gene3D" id="3.40.50.2300">
    <property type="match status" value="2"/>
</dbReference>
<dbReference type="PANTHER" id="PTHR30146:SF33">
    <property type="entry name" value="TRANSCRIPTIONAL REGULATOR"/>
    <property type="match status" value="1"/>
</dbReference>
<accession>A0A1X0WCR8</accession>
<dbReference type="EMBL" id="MRWE01000028">
    <property type="protein sequence ID" value="ORJ24503.1"/>
    <property type="molecule type" value="Genomic_DNA"/>
</dbReference>
<dbReference type="GeneID" id="93564869"/>
<dbReference type="CDD" id="cd01392">
    <property type="entry name" value="HTH_LacI"/>
    <property type="match status" value="1"/>
</dbReference>
<dbReference type="PANTHER" id="PTHR30146">
    <property type="entry name" value="LACI-RELATED TRANSCRIPTIONAL REPRESSOR"/>
    <property type="match status" value="1"/>
</dbReference>
<proteinExistence type="predicted"/>
<dbReference type="SUPFAM" id="SSF47413">
    <property type="entry name" value="lambda repressor-like DNA-binding domains"/>
    <property type="match status" value="1"/>
</dbReference>
<reference evidence="5 6" key="1">
    <citation type="journal article" date="2017" name="Int. J. Syst. Evol. Microbiol.">
        <title>Rouxiella badensis sp. nov. and Rouxiella silvae sp. nov. isolated from peat bog soil in Germany and emendation of the genus description.</title>
        <authorList>
            <person name="Le Fleche-Mateos A."/>
            <person name="Kugler J.H."/>
            <person name="Hansen S.H."/>
            <person name="Syldatk C."/>
            <person name="Hausmann R."/>
            <person name="Lomprez F."/>
            <person name="Vandenbogaert M."/>
            <person name="Manuguerra J.C."/>
            <person name="Grimont P.A."/>
        </authorList>
    </citation>
    <scope>NUCLEOTIDE SEQUENCE [LARGE SCALE GENOMIC DNA]</scope>
    <source>
        <strain evidence="5 6">DSM 100043</strain>
    </source>
</reference>